<dbReference type="STRING" id="311180.SAMN04488050_107267"/>
<evidence type="ECO:0000259" key="2">
    <source>
        <dbReference type="Pfam" id="PF13609"/>
    </source>
</evidence>
<dbReference type="EMBL" id="FOZW01000007">
    <property type="protein sequence ID" value="SFS98146.1"/>
    <property type="molecule type" value="Genomic_DNA"/>
</dbReference>
<feature type="signal peptide" evidence="1">
    <location>
        <begin position="1"/>
        <end position="20"/>
    </location>
</feature>
<dbReference type="InterPro" id="IPR023614">
    <property type="entry name" value="Porin_dom_sf"/>
</dbReference>
<protein>
    <submittedName>
        <fullName evidence="3">Outer membrane protein OmpU</fullName>
    </submittedName>
</protein>
<organism evidence="3 4">
    <name type="scientific">Alloyangia pacifica</name>
    <dbReference type="NCBI Taxonomy" id="311180"/>
    <lineage>
        <taxon>Bacteria</taxon>
        <taxon>Pseudomonadati</taxon>
        <taxon>Pseudomonadota</taxon>
        <taxon>Alphaproteobacteria</taxon>
        <taxon>Rhodobacterales</taxon>
        <taxon>Roseobacteraceae</taxon>
        <taxon>Alloyangia</taxon>
    </lineage>
</organism>
<sequence length="334" mass="34543">MKKILFASTALVATAGVAAAEVTLTGMAEMGVYAGYENETQFFTDIDVTFTMSGEADNGLVFGANVDLDESDGDPSGAFGPATQGGEAIFVSYGGLTLTMGDTDGALDARVPELALAGGSLADDETSHLGFNHSDGISDLDDIEGTVGLSLDGFGDGQIARVDYAISDFTISASAEQIDDGNEVEDIGDTIWALGVSWNGELAAIDMTAGLGYQTVSDAASVTSVAVTGGFANGLSLGATYSNMDIDGVDDDLQHYGVGFGYEMNALAIGVNWGQYDLGDDELSGWGVAASYDLGGGLEARFGYGWSDVDFTNADDESVSEDDNTWSLGLRMNF</sequence>
<keyword evidence="4" id="KW-1185">Reference proteome</keyword>
<dbReference type="Gene3D" id="2.40.160.10">
    <property type="entry name" value="Porin"/>
    <property type="match status" value="1"/>
</dbReference>
<proteinExistence type="predicted"/>
<feature type="domain" description="Porin" evidence="2">
    <location>
        <begin position="7"/>
        <end position="310"/>
    </location>
</feature>
<dbReference type="GO" id="GO:0015288">
    <property type="term" value="F:porin activity"/>
    <property type="evidence" value="ECO:0007669"/>
    <property type="project" value="InterPro"/>
</dbReference>
<keyword evidence="1" id="KW-0732">Signal</keyword>
<dbReference type="Proteomes" id="UP000199392">
    <property type="component" value="Unassembled WGS sequence"/>
</dbReference>
<gene>
    <name evidence="3" type="ORF">SAMN04488050_107267</name>
</gene>
<evidence type="ECO:0000313" key="3">
    <source>
        <dbReference type="EMBL" id="SFS98146.1"/>
    </source>
</evidence>
<evidence type="ECO:0000313" key="4">
    <source>
        <dbReference type="Proteomes" id="UP000199392"/>
    </source>
</evidence>
<accession>A0A1I6U9K1</accession>
<feature type="chain" id="PRO_5011442421" evidence="1">
    <location>
        <begin position="21"/>
        <end position="334"/>
    </location>
</feature>
<reference evidence="4" key="1">
    <citation type="submission" date="2016-10" db="EMBL/GenBank/DDBJ databases">
        <authorList>
            <person name="Varghese N."/>
            <person name="Submissions S."/>
        </authorList>
    </citation>
    <scope>NUCLEOTIDE SEQUENCE [LARGE SCALE GENOMIC DNA]</scope>
    <source>
        <strain evidence="4">DSM 26894</strain>
    </source>
</reference>
<dbReference type="SUPFAM" id="SSF56935">
    <property type="entry name" value="Porins"/>
    <property type="match status" value="1"/>
</dbReference>
<dbReference type="InterPro" id="IPR033900">
    <property type="entry name" value="Gram_neg_porin_domain"/>
</dbReference>
<dbReference type="GO" id="GO:0016020">
    <property type="term" value="C:membrane"/>
    <property type="evidence" value="ECO:0007669"/>
    <property type="project" value="InterPro"/>
</dbReference>
<dbReference type="Pfam" id="PF13609">
    <property type="entry name" value="Porin_4"/>
    <property type="match status" value="1"/>
</dbReference>
<dbReference type="RefSeq" id="WP_092426065.1">
    <property type="nucleotide sequence ID" value="NZ_FNCL01000007.1"/>
</dbReference>
<name>A0A1I6U9K1_9RHOB</name>
<dbReference type="AlphaFoldDB" id="A0A1I6U9K1"/>
<evidence type="ECO:0000256" key="1">
    <source>
        <dbReference type="SAM" id="SignalP"/>
    </source>
</evidence>
<dbReference type="OrthoDB" id="7326315at2"/>